<name>A0A6D2I4M4_9BRAS</name>
<dbReference type="Proteomes" id="UP000467841">
    <property type="component" value="Unassembled WGS sequence"/>
</dbReference>
<feature type="region of interest" description="Disordered" evidence="1">
    <location>
        <begin position="79"/>
        <end position="102"/>
    </location>
</feature>
<proteinExistence type="predicted"/>
<feature type="region of interest" description="Disordered" evidence="1">
    <location>
        <begin position="209"/>
        <end position="257"/>
    </location>
</feature>
<dbReference type="EMBL" id="CACVBM020000543">
    <property type="protein sequence ID" value="CAA7020318.1"/>
    <property type="molecule type" value="Genomic_DNA"/>
</dbReference>
<feature type="compositionally biased region" description="Polar residues" evidence="1">
    <location>
        <begin position="23"/>
        <end position="32"/>
    </location>
</feature>
<comment type="caution">
    <text evidence="2">The sequence shown here is derived from an EMBL/GenBank/DDBJ whole genome shotgun (WGS) entry which is preliminary data.</text>
</comment>
<evidence type="ECO:0000256" key="1">
    <source>
        <dbReference type="SAM" id="MobiDB-lite"/>
    </source>
</evidence>
<reference evidence="2" key="1">
    <citation type="submission" date="2020-01" db="EMBL/GenBank/DDBJ databases">
        <authorList>
            <person name="Mishra B."/>
        </authorList>
    </citation>
    <scope>NUCLEOTIDE SEQUENCE [LARGE SCALE GENOMIC DNA]</scope>
</reference>
<dbReference type="AlphaFoldDB" id="A0A6D2I4M4"/>
<feature type="compositionally biased region" description="Basic residues" evidence="1">
    <location>
        <begin position="1"/>
        <end position="12"/>
    </location>
</feature>
<gene>
    <name evidence="2" type="ORF">MERR_LOCUS7553</name>
</gene>
<dbReference type="PANTHER" id="PTHR35722">
    <property type="entry name" value="MAL D 1-ASSOCIATED PROTEIN"/>
    <property type="match status" value="1"/>
</dbReference>
<evidence type="ECO:0008006" key="4">
    <source>
        <dbReference type="Google" id="ProtNLM"/>
    </source>
</evidence>
<evidence type="ECO:0000313" key="2">
    <source>
        <dbReference type="EMBL" id="CAA7020318.1"/>
    </source>
</evidence>
<evidence type="ECO:0000313" key="3">
    <source>
        <dbReference type="Proteomes" id="UP000467841"/>
    </source>
</evidence>
<dbReference type="PANTHER" id="PTHR35722:SF1">
    <property type="entry name" value="MAL D 1-ASSOCIATED PROTEIN"/>
    <property type="match status" value="1"/>
</dbReference>
<sequence length="257" mass="28497">MREKKLTRRTRTRAPLGEPLLPTSVSPLTKSNHLGAKNSYVVTALPVYSSAGAVVASHAQSQTDSGQRRMKRIWVELRDDDSSASDAGNDITDKPLGDSGNCSTSTVVRSQCKTEEVEPGKFVRKCDKTEEILRHCFGKPSEVVQSTTEHTEEDVTNQMVAGKSALQENPLNFPGLRSDVDAIERHFLTGMKSFFEAAEDMRSSFFDIMGDDQHSSTRRGIPIEDRPKVEEHRNDENTPRRPYSSGEIDLSGLAKDV</sequence>
<protein>
    <recommendedName>
        <fullName evidence="4">Mal d 1-associated protein</fullName>
    </recommendedName>
</protein>
<organism evidence="2 3">
    <name type="scientific">Microthlaspi erraticum</name>
    <dbReference type="NCBI Taxonomy" id="1685480"/>
    <lineage>
        <taxon>Eukaryota</taxon>
        <taxon>Viridiplantae</taxon>
        <taxon>Streptophyta</taxon>
        <taxon>Embryophyta</taxon>
        <taxon>Tracheophyta</taxon>
        <taxon>Spermatophyta</taxon>
        <taxon>Magnoliopsida</taxon>
        <taxon>eudicotyledons</taxon>
        <taxon>Gunneridae</taxon>
        <taxon>Pentapetalae</taxon>
        <taxon>rosids</taxon>
        <taxon>malvids</taxon>
        <taxon>Brassicales</taxon>
        <taxon>Brassicaceae</taxon>
        <taxon>Coluteocarpeae</taxon>
        <taxon>Microthlaspi</taxon>
    </lineage>
</organism>
<feature type="compositionally biased region" description="Basic and acidic residues" evidence="1">
    <location>
        <begin position="211"/>
        <end position="239"/>
    </location>
</feature>
<accession>A0A6D2I4M4</accession>
<keyword evidence="3" id="KW-1185">Reference proteome</keyword>
<dbReference type="InterPro" id="IPR053346">
    <property type="entry name" value="Fra_a_1-associated"/>
</dbReference>
<feature type="region of interest" description="Disordered" evidence="1">
    <location>
        <begin position="1"/>
        <end position="32"/>
    </location>
</feature>
<dbReference type="OrthoDB" id="1914474at2759"/>